<dbReference type="Gene3D" id="1.10.10.10">
    <property type="entry name" value="Winged helix-like DNA-binding domain superfamily/Winged helix DNA-binding domain"/>
    <property type="match status" value="1"/>
</dbReference>
<name>A0A4R6S6G8_9MICO</name>
<keyword evidence="9" id="KW-1185">Reference proteome</keyword>
<dbReference type="GO" id="GO:0000160">
    <property type="term" value="P:phosphorelay signal transduction system"/>
    <property type="evidence" value="ECO:0007669"/>
    <property type="project" value="InterPro"/>
</dbReference>
<sequence>MRILLADDATLLREALQALLERLGHHVVATAADASELVTTYDALPVKPDLVITDVRMPPTRTDDGLRAALTIRVAHPTQPILALSQYVADRYARDLLALPEGAVGYLLKERVSRVTDFEHAIKTIAEGGTVIDSEVTRHLLQRDQPQLVDSLTEREREVLTLMAEGASNSDIATRLFISDAAVRKHIGNIFTGLGLHPADENRRVRAILTFLHTHT</sequence>
<dbReference type="PROSITE" id="PS50110">
    <property type="entry name" value="RESPONSE_REGULATORY"/>
    <property type="match status" value="1"/>
</dbReference>
<dbReference type="SUPFAM" id="SSF52172">
    <property type="entry name" value="CheY-like"/>
    <property type="match status" value="1"/>
</dbReference>
<dbReference type="Pfam" id="PF00072">
    <property type="entry name" value="Response_reg"/>
    <property type="match status" value="1"/>
</dbReference>
<reference evidence="8 9" key="1">
    <citation type="submission" date="2019-03" db="EMBL/GenBank/DDBJ databases">
        <title>Genomic analyses of the natural microbiome of Caenorhabditis elegans.</title>
        <authorList>
            <person name="Samuel B."/>
        </authorList>
    </citation>
    <scope>NUCLEOTIDE SEQUENCE [LARGE SCALE GENOMIC DNA]</scope>
    <source>
        <strain evidence="8 9">JUb18</strain>
    </source>
</reference>
<feature type="domain" description="HTH luxR-type" evidence="6">
    <location>
        <begin position="145"/>
        <end position="215"/>
    </location>
</feature>
<dbReference type="InterPro" id="IPR001789">
    <property type="entry name" value="Sig_transdc_resp-reg_receiver"/>
</dbReference>
<dbReference type="GO" id="GO:0003677">
    <property type="term" value="F:DNA binding"/>
    <property type="evidence" value="ECO:0007669"/>
    <property type="project" value="UniProtKB-KW"/>
</dbReference>
<comment type="caution">
    <text evidence="8">The sequence shown here is derived from an EMBL/GenBank/DDBJ whole genome shotgun (WGS) entry which is preliminary data.</text>
</comment>
<accession>A0A4R6S6G8</accession>
<evidence type="ECO:0000259" key="7">
    <source>
        <dbReference type="PROSITE" id="PS50110"/>
    </source>
</evidence>
<dbReference type="GO" id="GO:0006355">
    <property type="term" value="P:regulation of DNA-templated transcription"/>
    <property type="evidence" value="ECO:0007669"/>
    <property type="project" value="InterPro"/>
</dbReference>
<dbReference type="PANTHER" id="PTHR43214:SF24">
    <property type="entry name" value="TRANSCRIPTIONAL REGULATORY PROTEIN NARL-RELATED"/>
    <property type="match status" value="1"/>
</dbReference>
<evidence type="ECO:0000256" key="4">
    <source>
        <dbReference type="ARBA" id="ARBA00023163"/>
    </source>
</evidence>
<dbReference type="PROSITE" id="PS50043">
    <property type="entry name" value="HTH_LUXR_2"/>
    <property type="match status" value="1"/>
</dbReference>
<gene>
    <name evidence="8" type="ORF">EDF62_0051</name>
</gene>
<dbReference type="Proteomes" id="UP000295601">
    <property type="component" value="Unassembled WGS sequence"/>
</dbReference>
<dbReference type="InterPro" id="IPR000792">
    <property type="entry name" value="Tscrpt_reg_LuxR_C"/>
</dbReference>
<dbReference type="CDD" id="cd17535">
    <property type="entry name" value="REC_NarL-like"/>
    <property type="match status" value="1"/>
</dbReference>
<dbReference type="Gene3D" id="3.40.50.2300">
    <property type="match status" value="1"/>
</dbReference>
<dbReference type="AlphaFoldDB" id="A0A4R6S6G8"/>
<protein>
    <submittedName>
        <fullName evidence="8">LuxR family two component transcriptional regulator</fullName>
    </submittedName>
</protein>
<evidence type="ECO:0000313" key="8">
    <source>
        <dbReference type="EMBL" id="TDP95370.1"/>
    </source>
</evidence>
<evidence type="ECO:0000256" key="5">
    <source>
        <dbReference type="PROSITE-ProRule" id="PRU00169"/>
    </source>
</evidence>
<organism evidence="8 9">
    <name type="scientific">Leucobacter luti</name>
    <dbReference type="NCBI Taxonomy" id="340320"/>
    <lineage>
        <taxon>Bacteria</taxon>
        <taxon>Bacillati</taxon>
        <taxon>Actinomycetota</taxon>
        <taxon>Actinomycetes</taxon>
        <taxon>Micrococcales</taxon>
        <taxon>Microbacteriaceae</taxon>
        <taxon>Leucobacter</taxon>
    </lineage>
</organism>
<evidence type="ECO:0000259" key="6">
    <source>
        <dbReference type="PROSITE" id="PS50043"/>
    </source>
</evidence>
<keyword evidence="3" id="KW-0238">DNA-binding</keyword>
<dbReference type="SMART" id="SM00448">
    <property type="entry name" value="REC"/>
    <property type="match status" value="1"/>
</dbReference>
<dbReference type="CDD" id="cd06170">
    <property type="entry name" value="LuxR_C_like"/>
    <property type="match status" value="1"/>
</dbReference>
<dbReference type="EMBL" id="SNYA01000001">
    <property type="protein sequence ID" value="TDP95370.1"/>
    <property type="molecule type" value="Genomic_DNA"/>
</dbReference>
<evidence type="ECO:0000313" key="9">
    <source>
        <dbReference type="Proteomes" id="UP000295601"/>
    </source>
</evidence>
<evidence type="ECO:0000256" key="1">
    <source>
        <dbReference type="ARBA" id="ARBA00022553"/>
    </source>
</evidence>
<feature type="modified residue" description="4-aspartylphosphate" evidence="5">
    <location>
        <position position="54"/>
    </location>
</feature>
<dbReference type="InterPro" id="IPR011006">
    <property type="entry name" value="CheY-like_superfamily"/>
</dbReference>
<keyword evidence="4" id="KW-0804">Transcription</keyword>
<evidence type="ECO:0000256" key="2">
    <source>
        <dbReference type="ARBA" id="ARBA00023015"/>
    </source>
</evidence>
<keyword evidence="1 5" id="KW-0597">Phosphoprotein</keyword>
<dbReference type="InterPro" id="IPR058245">
    <property type="entry name" value="NreC/VraR/RcsB-like_REC"/>
</dbReference>
<feature type="domain" description="Response regulatory" evidence="7">
    <location>
        <begin position="2"/>
        <end position="124"/>
    </location>
</feature>
<dbReference type="RefSeq" id="WP_166644199.1">
    <property type="nucleotide sequence ID" value="NZ_SNYA01000001.1"/>
</dbReference>
<dbReference type="PRINTS" id="PR00038">
    <property type="entry name" value="HTHLUXR"/>
</dbReference>
<dbReference type="Pfam" id="PF00196">
    <property type="entry name" value="GerE"/>
    <property type="match status" value="1"/>
</dbReference>
<evidence type="ECO:0000256" key="3">
    <source>
        <dbReference type="ARBA" id="ARBA00023125"/>
    </source>
</evidence>
<proteinExistence type="predicted"/>
<dbReference type="InterPro" id="IPR039420">
    <property type="entry name" value="WalR-like"/>
</dbReference>
<dbReference type="PANTHER" id="PTHR43214">
    <property type="entry name" value="TWO-COMPONENT RESPONSE REGULATOR"/>
    <property type="match status" value="1"/>
</dbReference>
<dbReference type="SMART" id="SM00421">
    <property type="entry name" value="HTH_LUXR"/>
    <property type="match status" value="1"/>
</dbReference>
<dbReference type="InterPro" id="IPR036388">
    <property type="entry name" value="WH-like_DNA-bd_sf"/>
</dbReference>
<keyword evidence="2" id="KW-0805">Transcription regulation</keyword>